<dbReference type="GO" id="GO:0046872">
    <property type="term" value="F:metal ion binding"/>
    <property type="evidence" value="ECO:0007669"/>
    <property type="project" value="InterPro"/>
</dbReference>
<reference evidence="2 4" key="1">
    <citation type="submission" date="2015-12" db="EMBL/GenBank/DDBJ databases">
        <title>Amycolatopsis regifaucium genome sequencing and assembly.</title>
        <authorList>
            <person name="Mayilraj S."/>
        </authorList>
    </citation>
    <scope>NUCLEOTIDE SEQUENCE [LARGE SCALE GENOMIC DNA]</scope>
    <source>
        <strain evidence="2 4">GY080</strain>
    </source>
</reference>
<dbReference type="InterPro" id="IPR017517">
    <property type="entry name" value="Maleyloyr_isom"/>
</dbReference>
<dbReference type="AlphaFoldDB" id="A0A154MSX5"/>
<proteinExistence type="predicted"/>
<dbReference type="Proteomes" id="UP000186883">
    <property type="component" value="Unassembled WGS sequence"/>
</dbReference>
<dbReference type="InterPro" id="IPR017518">
    <property type="entry name" value="CHP03084"/>
</dbReference>
<evidence type="ECO:0000313" key="5">
    <source>
        <dbReference type="Proteomes" id="UP000186883"/>
    </source>
</evidence>
<dbReference type="SUPFAM" id="SSF109854">
    <property type="entry name" value="DinB/YfiT-like putative metalloenzymes"/>
    <property type="match status" value="1"/>
</dbReference>
<sequence>MSHEAVIADLSAEAESFEDLLTGLSDEDWAKATPAVGWSVAHQVGHLTFVYRIAALAASAPEKFTAMTSTIGERGGFDAVVAATAAEHLAEGPAALLGHWQSARKAAVGALAAVPTESTVPWLVNPLPPTVLCAAGMMEAFAHGQDIADALGIRRERTGRLRRIVDFVALTWQFGYESNGLTPPAKPFRFEVSSPSGETWYAGADDAETGLITGPAEDLVLLATRRRHRDDLDLKGDTAAAEEWLGIAQAYRGPKGAGRAPGQFRH</sequence>
<dbReference type="InterPro" id="IPR024344">
    <property type="entry name" value="MDMPI_metal-binding"/>
</dbReference>
<dbReference type="OrthoDB" id="3635781at2"/>
<reference evidence="3 5" key="2">
    <citation type="submission" date="2016-11" db="EMBL/GenBank/DDBJ databases">
        <title>Genome sequencing of Amycolatopsis regifaucium.</title>
        <authorList>
            <person name="Mayilraj S."/>
            <person name="Kaur N."/>
        </authorList>
    </citation>
    <scope>NUCLEOTIDE SEQUENCE [LARGE SCALE GENOMIC DNA]</scope>
    <source>
        <strain evidence="3 5">GY080</strain>
    </source>
</reference>
<dbReference type="RefSeq" id="WP_061989384.1">
    <property type="nucleotide sequence ID" value="NZ_FOPQ01000008.1"/>
</dbReference>
<evidence type="ECO:0000313" key="2">
    <source>
        <dbReference type="EMBL" id="KZB87438.1"/>
    </source>
</evidence>
<evidence type="ECO:0000313" key="3">
    <source>
        <dbReference type="EMBL" id="OKA08277.1"/>
    </source>
</evidence>
<accession>A0A154MSX5</accession>
<comment type="caution">
    <text evidence="2">The sequence shown here is derived from an EMBL/GenBank/DDBJ whole genome shotgun (WGS) entry which is preliminary data.</text>
</comment>
<dbReference type="NCBIfam" id="TIGR03084">
    <property type="entry name" value="TIGR03084 family metal-binding protein"/>
    <property type="match status" value="1"/>
</dbReference>
<dbReference type="NCBIfam" id="TIGR03083">
    <property type="entry name" value="maleylpyruvate isomerase family mycothiol-dependent enzyme"/>
    <property type="match status" value="1"/>
</dbReference>
<evidence type="ECO:0000259" key="1">
    <source>
        <dbReference type="Pfam" id="PF11716"/>
    </source>
</evidence>
<dbReference type="EMBL" id="LQCI01000003">
    <property type="protein sequence ID" value="KZB87438.1"/>
    <property type="molecule type" value="Genomic_DNA"/>
</dbReference>
<protein>
    <submittedName>
        <fullName evidence="3">TIGR03084 family protein</fullName>
    </submittedName>
    <submittedName>
        <fullName evidence="2">Wyosine base formation domain-containing protein</fullName>
    </submittedName>
</protein>
<dbReference type="EMBL" id="LOBU02000012">
    <property type="protein sequence ID" value="OKA08277.1"/>
    <property type="molecule type" value="Genomic_DNA"/>
</dbReference>
<keyword evidence="5" id="KW-1185">Reference proteome</keyword>
<dbReference type="Proteomes" id="UP000076321">
    <property type="component" value="Unassembled WGS sequence"/>
</dbReference>
<feature type="domain" description="Mycothiol-dependent maleylpyruvate isomerase metal-binding" evidence="1">
    <location>
        <begin position="11"/>
        <end position="148"/>
    </location>
</feature>
<dbReference type="Pfam" id="PF11716">
    <property type="entry name" value="MDMPI_N"/>
    <property type="match status" value="1"/>
</dbReference>
<dbReference type="Gene3D" id="1.20.120.450">
    <property type="entry name" value="dinb family like domain"/>
    <property type="match status" value="1"/>
</dbReference>
<name>A0A154MSX5_9PSEU</name>
<gene>
    <name evidence="3" type="ORF">ATP06_0213410</name>
    <name evidence="2" type="ORF">AVL48_22635</name>
</gene>
<evidence type="ECO:0000313" key="4">
    <source>
        <dbReference type="Proteomes" id="UP000076321"/>
    </source>
</evidence>
<organism evidence="2 4">
    <name type="scientific">Amycolatopsis regifaucium</name>
    <dbReference type="NCBI Taxonomy" id="546365"/>
    <lineage>
        <taxon>Bacteria</taxon>
        <taxon>Bacillati</taxon>
        <taxon>Actinomycetota</taxon>
        <taxon>Actinomycetes</taxon>
        <taxon>Pseudonocardiales</taxon>
        <taxon>Pseudonocardiaceae</taxon>
        <taxon>Amycolatopsis</taxon>
    </lineage>
</organism>
<dbReference type="InterPro" id="IPR034660">
    <property type="entry name" value="DinB/YfiT-like"/>
</dbReference>